<dbReference type="SUPFAM" id="SSF56784">
    <property type="entry name" value="HAD-like"/>
    <property type="match status" value="1"/>
</dbReference>
<feature type="compositionally biased region" description="Polar residues" evidence="1">
    <location>
        <begin position="1"/>
        <end position="60"/>
    </location>
</feature>
<feature type="compositionally biased region" description="Polar residues" evidence="1">
    <location>
        <begin position="78"/>
        <end position="87"/>
    </location>
</feature>
<dbReference type="Gene3D" id="3.40.50.1000">
    <property type="entry name" value="HAD superfamily/HAD-like"/>
    <property type="match status" value="1"/>
</dbReference>
<proteinExistence type="predicted"/>
<dbReference type="EMBL" id="JAKUCV010005273">
    <property type="protein sequence ID" value="KAJ4831846.1"/>
    <property type="molecule type" value="Genomic_DNA"/>
</dbReference>
<evidence type="ECO:0000259" key="2">
    <source>
        <dbReference type="PROSITE" id="PS50969"/>
    </source>
</evidence>
<feature type="region of interest" description="Disordered" evidence="1">
    <location>
        <begin position="117"/>
        <end position="181"/>
    </location>
</feature>
<accession>A0A9Q0FK64</accession>
<feature type="compositionally biased region" description="Basic residues" evidence="1">
    <location>
        <begin position="163"/>
        <end position="175"/>
    </location>
</feature>
<comment type="caution">
    <text evidence="3">The sequence shown here is derived from an EMBL/GenBank/DDBJ whole genome shotgun (WGS) entry which is preliminary data.</text>
</comment>
<feature type="region of interest" description="Disordered" evidence="1">
    <location>
        <begin position="221"/>
        <end position="254"/>
    </location>
</feature>
<dbReference type="InterPro" id="IPR050365">
    <property type="entry name" value="TIM50"/>
</dbReference>
<dbReference type="InterPro" id="IPR036412">
    <property type="entry name" value="HAD-like_sf"/>
</dbReference>
<gene>
    <name evidence="3" type="ORF">Tsubulata_017512</name>
</gene>
<organism evidence="3 4">
    <name type="scientific">Turnera subulata</name>
    <dbReference type="NCBI Taxonomy" id="218843"/>
    <lineage>
        <taxon>Eukaryota</taxon>
        <taxon>Viridiplantae</taxon>
        <taxon>Streptophyta</taxon>
        <taxon>Embryophyta</taxon>
        <taxon>Tracheophyta</taxon>
        <taxon>Spermatophyta</taxon>
        <taxon>Magnoliopsida</taxon>
        <taxon>eudicotyledons</taxon>
        <taxon>Gunneridae</taxon>
        <taxon>Pentapetalae</taxon>
        <taxon>rosids</taxon>
        <taxon>fabids</taxon>
        <taxon>Malpighiales</taxon>
        <taxon>Passifloraceae</taxon>
        <taxon>Turnera</taxon>
    </lineage>
</organism>
<feature type="domain" description="FCP1 homology" evidence="2">
    <location>
        <begin position="343"/>
        <end position="538"/>
    </location>
</feature>
<feature type="region of interest" description="Disordered" evidence="1">
    <location>
        <begin position="1"/>
        <end position="90"/>
    </location>
</feature>
<evidence type="ECO:0000313" key="3">
    <source>
        <dbReference type="EMBL" id="KAJ4831846.1"/>
    </source>
</evidence>
<dbReference type="InterPro" id="IPR023214">
    <property type="entry name" value="HAD_sf"/>
</dbReference>
<feature type="compositionally biased region" description="Basic residues" evidence="1">
    <location>
        <begin position="61"/>
        <end position="76"/>
    </location>
</feature>
<name>A0A9Q0FK64_9ROSI</name>
<dbReference type="SMART" id="SM00577">
    <property type="entry name" value="CPDc"/>
    <property type="match status" value="1"/>
</dbReference>
<evidence type="ECO:0000256" key="1">
    <source>
        <dbReference type="SAM" id="MobiDB-lite"/>
    </source>
</evidence>
<reference evidence="3" key="1">
    <citation type="submission" date="2022-02" db="EMBL/GenBank/DDBJ databases">
        <authorList>
            <person name="Henning P.M."/>
            <person name="McCubbin A.G."/>
            <person name="Shore J.S."/>
        </authorList>
    </citation>
    <scope>NUCLEOTIDE SEQUENCE</scope>
    <source>
        <strain evidence="3">F60SS</strain>
        <tissue evidence="3">Leaves</tissue>
    </source>
</reference>
<dbReference type="Pfam" id="PF03031">
    <property type="entry name" value="NIF"/>
    <property type="match status" value="1"/>
</dbReference>
<evidence type="ECO:0000313" key="4">
    <source>
        <dbReference type="Proteomes" id="UP001141552"/>
    </source>
</evidence>
<reference evidence="3" key="2">
    <citation type="journal article" date="2023" name="Plants (Basel)">
        <title>Annotation of the Turnera subulata (Passifloraceae) Draft Genome Reveals the S-Locus Evolved after the Divergence of Turneroideae from Passifloroideae in a Stepwise Manner.</title>
        <authorList>
            <person name="Henning P.M."/>
            <person name="Roalson E.H."/>
            <person name="Mir W."/>
            <person name="McCubbin A.G."/>
            <person name="Shore J.S."/>
        </authorList>
    </citation>
    <scope>NUCLEOTIDE SEQUENCE</scope>
    <source>
        <strain evidence="3">F60SS</strain>
    </source>
</reference>
<dbReference type="OrthoDB" id="1711508at2759"/>
<dbReference type="InterPro" id="IPR004274">
    <property type="entry name" value="FCP1_dom"/>
</dbReference>
<dbReference type="Proteomes" id="UP001141552">
    <property type="component" value="Unassembled WGS sequence"/>
</dbReference>
<keyword evidence="4" id="KW-1185">Reference proteome</keyword>
<protein>
    <recommendedName>
        <fullName evidence="2">FCP1 homology domain-containing protein</fullName>
    </recommendedName>
</protein>
<dbReference type="PROSITE" id="PS50969">
    <property type="entry name" value="FCP1"/>
    <property type="match status" value="1"/>
</dbReference>
<sequence length="632" mass="70949">MGTENNPLNEATVTYNDSTERSSSIENASLEVNASSDPPVNDVSMSDVTVPQFNIGLQNSQRKKRKNTKKKKKKKQQLPASEVNTDTKAILERTQLPELSLSEKNSAPMMQEQSALITNDRDDVSPETAEMSVTEMGDSNSNPQKLSGVLNVGNQPSELGLVQKKRNRKKKRKRQKQEVSCDDREHGILNLDLIKVGDETLNSESQTDSLNAGTILSDFNSLQMKKKRKTRRRKRKQGQESNTMTVDDNDDGPPECADLHLMKIGGNNLISEKQSGLSNARTSLVKKDNAEDGQDVKVVENIVPDSNHTCVESKITGIENGFCIEEAKIPQLAQSALPGPCAVCPNKKLLIIDVNGLLVDIVSDVHDGYTADFKVSRKSVFKRPFCDDFLQFCLENFDVGVWSSRIKGNLDKVIEFLMGDRRQKLLFCWRGTGNCENMDMIEKDQSHCTDTGAATVENRDKPLFLKELKELWKALKSEILSNKGEYNESNTILLDDSPYKALRNPPHTAIFPYPYHYEDVEDSSLGPGGDLRVYLEQLAEAQNVQEFIAHNPFGQRPITESNPSWGFYRRLGIFLGIPGAAIAPDIPEDHLPALPQVENVRSQYRGQQSERVYRLMLACISSSNWWRKETRR</sequence>
<feature type="compositionally biased region" description="Basic residues" evidence="1">
    <location>
        <begin position="224"/>
        <end position="236"/>
    </location>
</feature>
<dbReference type="PANTHER" id="PTHR12210">
    <property type="entry name" value="DULLARD PROTEIN PHOSPHATASE"/>
    <property type="match status" value="1"/>
</dbReference>
<dbReference type="AlphaFoldDB" id="A0A9Q0FK64"/>